<evidence type="ECO:0000313" key="10">
    <source>
        <dbReference type="EMBL" id="KAL3080321.1"/>
    </source>
</evidence>
<evidence type="ECO:0000256" key="1">
    <source>
        <dbReference type="ARBA" id="ARBA00001946"/>
    </source>
</evidence>
<feature type="compositionally biased region" description="Polar residues" evidence="8">
    <location>
        <begin position="456"/>
        <end position="488"/>
    </location>
</feature>
<dbReference type="PRINTS" id="PR01270">
    <property type="entry name" value="HDASUPER"/>
</dbReference>
<dbReference type="InterPro" id="IPR037138">
    <property type="entry name" value="His_deacetylse_dom_sf"/>
</dbReference>
<gene>
    <name evidence="10" type="ORF">niasHS_012426</name>
</gene>
<sequence length="1217" mass="135568">MARHRHRARTVLRNFGYRSAHKLGSGHYSKVYKVFDAQQTRHFAVKVTDLKNVSEVFRTKFVPRELSIWRQLDHPNTVRMHHDFQESDYLFEVLDYAKKGDLHTYLERHGPLDETTCRAWMRQVIDGVSYLHEKGIVHRDLKPENILLFKRDVLKIGDFGFAKQCSVGDMSSTFCGTRNYKAPELLQKRVYDPFKPDVWSLGVVCFVMLTNRMPFSSDVSRRQMVKEQRNSQYQFPHHLVVSLQCRSAIDTILTFDPEQRPSIFDVSSLRWFSEDVSDRSGSSSDGNANHSVPLAKKHAAGGIAATARNRRTFSGSGQTISQHTRDRLKSMIACKKQKQRLHNSSSTGSTSNIAASVNGTANWAHGATNSELNLMGGGTEAAHGCAIGTTPSHFDQRFLPYPHPVKHSADNSVNNAMAANNNNNGDTNTSPTDFQLRKVNSEPNLKMRIRARLLNKGSSPQQHQQTPNTGGTMAQQQQRPDSAATASLAEQQHLIPQNPAVNASVDAATLVQQAAQSAQQLVAASAVTSSNMMMPSPSLPNLPASVTLGLKCGATNGSAAGTETVGGSGSAQQQQHDMLNLLMQNPFMHFLSMPSLLKNTQLMPSNSMFDPPQQQQLVDAAQNASGTSASLGRTVRFDNRTATMFPSLLKQQLRDLVLRRKSLVREEPEDDTMMEFSNSRTTTHPGTEKLLVNNQLKSGIAYDPLMARHQCLCAENSNHVEHSGRVQSIWARLVEKGLAAVCERITARKAPLELLRLVHSPTYVTFFAVSPTACLKMDPAELPLKSFVQLPCGGIGVDSDTYFNDASTQTAAKMAVGSLVELCCQVMEGKLQNGFACIRPPGHHAEREQAMGFCFFNNVAIAARYIQQRFATTCARIAIVDWEVHHGNGTQLCKKVMPVGGRQHNFRFGISHIVCALEPYEFYQPEPGTENPRIGVDKPMTIINEQSKRTNSQSIRILQYELQRNPESRAALSLLGYCYHHMQELGVGMGSEVPFRSVGNTLLLHESAVVEACNLKFAIEYRMKNMEAAAEALSDLPARMEEELDPVTLHNQALLSVESNLADSFSKFQYLLGNNPFPSETFANLLLLYCKSIRIFRFGGRFAENAHLTYKLLNQFKFDYLDALITQQSSESEAYAKFDALAMDRLNELRKKHQKLQELREEDNGRALQRAVDSGEETIDEFLPALMAQAKLLWDKPASVSFSAIVTLRWSTRVLTG</sequence>
<dbReference type="GO" id="GO:0005524">
    <property type="term" value="F:ATP binding"/>
    <property type="evidence" value="ECO:0007669"/>
    <property type="project" value="UniProtKB-UniRule"/>
</dbReference>
<comment type="cofactor">
    <cofactor evidence="1">
        <name>Mg(2+)</name>
        <dbReference type="ChEBI" id="CHEBI:18420"/>
    </cofactor>
</comment>
<evidence type="ECO:0000256" key="2">
    <source>
        <dbReference type="ARBA" id="ARBA00022737"/>
    </source>
</evidence>
<dbReference type="Pfam" id="PF00850">
    <property type="entry name" value="Hist_deacetyl"/>
    <property type="match status" value="1"/>
</dbReference>
<evidence type="ECO:0000256" key="7">
    <source>
        <dbReference type="PROSITE-ProRule" id="PRU10141"/>
    </source>
</evidence>
<dbReference type="Gene3D" id="1.10.510.10">
    <property type="entry name" value="Transferase(Phosphotransferase) domain 1"/>
    <property type="match status" value="1"/>
</dbReference>
<evidence type="ECO:0000313" key="11">
    <source>
        <dbReference type="Proteomes" id="UP001620645"/>
    </source>
</evidence>
<dbReference type="PANTHER" id="PTHR20931:SF0">
    <property type="entry name" value="TETRATRICOPEPTIDE REPEAT PROTEIN 30"/>
    <property type="match status" value="1"/>
</dbReference>
<feature type="region of interest" description="Disordered" evidence="8">
    <location>
        <begin position="278"/>
        <end position="324"/>
    </location>
</feature>
<evidence type="ECO:0000256" key="3">
    <source>
        <dbReference type="ARBA" id="ARBA00022741"/>
    </source>
</evidence>
<reference evidence="10 11" key="1">
    <citation type="submission" date="2024-10" db="EMBL/GenBank/DDBJ databases">
        <authorList>
            <person name="Kim D."/>
        </authorList>
    </citation>
    <scope>NUCLEOTIDE SEQUENCE [LARGE SCALE GENOMIC DNA]</scope>
    <source>
        <strain evidence="10">Taebaek</strain>
    </source>
</reference>
<dbReference type="InterPro" id="IPR008271">
    <property type="entry name" value="Ser/Thr_kinase_AS"/>
</dbReference>
<feature type="region of interest" description="Disordered" evidence="8">
    <location>
        <begin position="454"/>
        <end position="488"/>
    </location>
</feature>
<dbReference type="Proteomes" id="UP001620645">
    <property type="component" value="Unassembled WGS sequence"/>
</dbReference>
<evidence type="ECO:0000256" key="8">
    <source>
        <dbReference type="SAM" id="MobiDB-lite"/>
    </source>
</evidence>
<dbReference type="InterPro" id="IPR023801">
    <property type="entry name" value="His_deacetylse_dom"/>
</dbReference>
<keyword evidence="3 7" id="KW-0547">Nucleotide-binding</keyword>
<evidence type="ECO:0000259" key="9">
    <source>
        <dbReference type="PROSITE" id="PS50011"/>
    </source>
</evidence>
<name>A0ABD2IS77_HETSC</name>
<evidence type="ECO:0000256" key="4">
    <source>
        <dbReference type="ARBA" id="ARBA00022803"/>
    </source>
</evidence>
<keyword evidence="2" id="KW-0677">Repeat</keyword>
<dbReference type="Gene3D" id="3.40.800.20">
    <property type="entry name" value="Histone deacetylase domain"/>
    <property type="match status" value="1"/>
</dbReference>
<dbReference type="GO" id="GO:0141221">
    <property type="term" value="F:histone deacetylase activity, hydrolytic mechanism"/>
    <property type="evidence" value="ECO:0007669"/>
    <property type="project" value="UniProtKB-EC"/>
</dbReference>
<keyword evidence="4" id="KW-0802">TPR repeat</keyword>
<comment type="caution">
    <text evidence="10">The sequence shown here is derived from an EMBL/GenBank/DDBJ whole genome shotgun (WGS) entry which is preliminary data.</text>
</comment>
<evidence type="ECO:0000256" key="6">
    <source>
        <dbReference type="ARBA" id="ARBA00048287"/>
    </source>
</evidence>
<feature type="binding site" evidence="7">
    <location>
        <position position="46"/>
    </location>
    <ligand>
        <name>ATP</name>
        <dbReference type="ChEBI" id="CHEBI:30616"/>
    </ligand>
</feature>
<dbReference type="PROSITE" id="PS00107">
    <property type="entry name" value="PROTEIN_KINASE_ATP"/>
    <property type="match status" value="1"/>
</dbReference>
<dbReference type="InterPro" id="IPR000286">
    <property type="entry name" value="HDACs"/>
</dbReference>
<feature type="compositionally biased region" description="Polar residues" evidence="8">
    <location>
        <begin position="312"/>
        <end position="322"/>
    </location>
</feature>
<accession>A0ABD2IS77</accession>
<dbReference type="EMBL" id="JBICCN010000296">
    <property type="protein sequence ID" value="KAL3080321.1"/>
    <property type="molecule type" value="Genomic_DNA"/>
</dbReference>
<dbReference type="SUPFAM" id="SSF56112">
    <property type="entry name" value="Protein kinase-like (PK-like)"/>
    <property type="match status" value="1"/>
</dbReference>
<dbReference type="InterPro" id="IPR000719">
    <property type="entry name" value="Prot_kinase_dom"/>
</dbReference>
<dbReference type="InterPro" id="IPR017441">
    <property type="entry name" value="Protein_kinase_ATP_BS"/>
</dbReference>
<feature type="domain" description="Protein kinase" evidence="9">
    <location>
        <begin position="17"/>
        <end position="272"/>
    </location>
</feature>
<dbReference type="PANTHER" id="PTHR20931">
    <property type="entry name" value="TETRATRICOPEPTIDE REPEAT PROTEIN 30"/>
    <property type="match status" value="1"/>
</dbReference>
<dbReference type="InterPro" id="IPR039941">
    <property type="entry name" value="TT30"/>
</dbReference>
<proteinExistence type="predicted"/>
<dbReference type="SMART" id="SM00220">
    <property type="entry name" value="S_TKc"/>
    <property type="match status" value="1"/>
</dbReference>
<dbReference type="Pfam" id="PF00069">
    <property type="entry name" value="Pkinase"/>
    <property type="match status" value="1"/>
</dbReference>
<protein>
    <recommendedName>
        <fullName evidence="9">Protein kinase domain-containing protein</fullName>
    </recommendedName>
</protein>
<comment type="catalytic activity">
    <reaction evidence="6">
        <text>N(6)-acetyl-L-lysyl-[histone] + H2O = L-lysyl-[histone] + acetate</text>
        <dbReference type="Rhea" id="RHEA:58196"/>
        <dbReference type="Rhea" id="RHEA-COMP:9845"/>
        <dbReference type="Rhea" id="RHEA-COMP:11338"/>
        <dbReference type="ChEBI" id="CHEBI:15377"/>
        <dbReference type="ChEBI" id="CHEBI:29969"/>
        <dbReference type="ChEBI" id="CHEBI:30089"/>
        <dbReference type="ChEBI" id="CHEBI:61930"/>
        <dbReference type="EC" id="3.5.1.98"/>
    </reaction>
</comment>
<dbReference type="InterPro" id="IPR011009">
    <property type="entry name" value="Kinase-like_dom_sf"/>
</dbReference>
<dbReference type="InterPro" id="IPR023696">
    <property type="entry name" value="Ureohydrolase_dom_sf"/>
</dbReference>
<dbReference type="PROSITE" id="PS00108">
    <property type="entry name" value="PROTEIN_KINASE_ST"/>
    <property type="match status" value="1"/>
</dbReference>
<organism evidence="10 11">
    <name type="scientific">Heterodera schachtii</name>
    <name type="common">Sugarbeet cyst nematode worm</name>
    <name type="synonym">Tylenchus schachtii</name>
    <dbReference type="NCBI Taxonomy" id="97005"/>
    <lineage>
        <taxon>Eukaryota</taxon>
        <taxon>Metazoa</taxon>
        <taxon>Ecdysozoa</taxon>
        <taxon>Nematoda</taxon>
        <taxon>Chromadorea</taxon>
        <taxon>Rhabditida</taxon>
        <taxon>Tylenchina</taxon>
        <taxon>Tylenchomorpha</taxon>
        <taxon>Tylenchoidea</taxon>
        <taxon>Heteroderidae</taxon>
        <taxon>Heteroderinae</taxon>
        <taxon>Heterodera</taxon>
    </lineage>
</organism>
<dbReference type="FunFam" id="1.10.510.10:FF:000571">
    <property type="entry name" value="Maternal embryonic leucine zipper kinase"/>
    <property type="match status" value="1"/>
</dbReference>
<keyword evidence="5 7" id="KW-0067">ATP-binding</keyword>
<dbReference type="AlphaFoldDB" id="A0ABD2IS77"/>
<evidence type="ECO:0000256" key="5">
    <source>
        <dbReference type="ARBA" id="ARBA00022840"/>
    </source>
</evidence>
<keyword evidence="11" id="KW-1185">Reference proteome</keyword>
<dbReference type="PROSITE" id="PS50011">
    <property type="entry name" value="PROTEIN_KINASE_DOM"/>
    <property type="match status" value="1"/>
</dbReference>
<dbReference type="SUPFAM" id="SSF52768">
    <property type="entry name" value="Arginase/deacetylase"/>
    <property type="match status" value="1"/>
</dbReference>